<name>A0AAU9DXI5_9FUSO</name>
<dbReference type="KEGG" id="haby:HLVA_17350"/>
<dbReference type="InterPro" id="IPR012543">
    <property type="entry name" value="DUF1694"/>
</dbReference>
<dbReference type="SUPFAM" id="SSF160515">
    <property type="entry name" value="YueI-like"/>
    <property type="match status" value="1"/>
</dbReference>
<proteinExistence type="predicted"/>
<organism evidence="1 2">
    <name type="scientific">Haliovirga abyssi</name>
    <dbReference type="NCBI Taxonomy" id="2996794"/>
    <lineage>
        <taxon>Bacteria</taxon>
        <taxon>Fusobacteriati</taxon>
        <taxon>Fusobacteriota</taxon>
        <taxon>Fusobacteriia</taxon>
        <taxon>Fusobacteriales</taxon>
        <taxon>Haliovirgaceae</taxon>
        <taxon>Haliovirga</taxon>
    </lineage>
</organism>
<sequence>MDKREMIDEIEKNRMSFLKVQSEKNIFLGEYKERIIAALTKDQIIEDDVYPEIIAAINETRAYILKMSRDLPLKKLKPYIAEAEKIKLKYQLVDGLAYSGNIGLIIAAKEALKETKENVVIRDMDQDFIDAGLGEKFSKNKGKKICDECYEQVVKKLPQYKDEFKKMTIFDKILGIKCAVCKK</sequence>
<accession>A0AAU9DXI5</accession>
<dbReference type="Gene3D" id="3.30.1330.30">
    <property type="match status" value="1"/>
</dbReference>
<dbReference type="EMBL" id="AP027059">
    <property type="protein sequence ID" value="BDU51166.1"/>
    <property type="molecule type" value="Genomic_DNA"/>
</dbReference>
<dbReference type="Pfam" id="PF07997">
    <property type="entry name" value="DUF1694"/>
    <property type="match status" value="1"/>
</dbReference>
<keyword evidence="2" id="KW-1185">Reference proteome</keyword>
<evidence type="ECO:0000313" key="2">
    <source>
        <dbReference type="Proteomes" id="UP001321582"/>
    </source>
</evidence>
<gene>
    <name evidence="1" type="ORF">HLVA_17350</name>
</gene>
<dbReference type="Proteomes" id="UP001321582">
    <property type="component" value="Chromosome"/>
</dbReference>
<dbReference type="AlphaFoldDB" id="A0AAU9DXI5"/>
<reference evidence="1 2" key="1">
    <citation type="submission" date="2022-11" db="EMBL/GenBank/DDBJ databases">
        <title>Haliovirga abyssi gen. nov., sp. nov., a mesophilic fermentative bacterium isolated from the Iheya North hydrothermal field and the proposal of Haliovirgaceae fam. nov.</title>
        <authorList>
            <person name="Miyazaki U."/>
            <person name="Tame A."/>
            <person name="Miyazaki J."/>
            <person name="Takai K."/>
            <person name="Sawayama S."/>
            <person name="Kitajima M."/>
            <person name="Okamoto A."/>
            <person name="Nakagawa S."/>
        </authorList>
    </citation>
    <scope>NUCLEOTIDE SEQUENCE [LARGE SCALE GENOMIC DNA]</scope>
    <source>
        <strain evidence="1 2">IC12</strain>
    </source>
</reference>
<evidence type="ECO:0000313" key="1">
    <source>
        <dbReference type="EMBL" id="BDU51166.1"/>
    </source>
</evidence>
<dbReference type="InterPro" id="IPR029064">
    <property type="entry name" value="Ribosomal_eL30-like_sf"/>
</dbReference>
<dbReference type="RefSeq" id="WP_307904007.1">
    <property type="nucleotide sequence ID" value="NZ_AP027059.1"/>
</dbReference>
<evidence type="ECO:0008006" key="3">
    <source>
        <dbReference type="Google" id="ProtNLM"/>
    </source>
</evidence>
<protein>
    <recommendedName>
        <fullName evidence="3">DUF1694 domain-containing protein</fullName>
    </recommendedName>
</protein>